<dbReference type="CDD" id="cd10910">
    <property type="entry name" value="PIN_limkain_b1_N_like"/>
    <property type="match status" value="1"/>
</dbReference>
<dbReference type="Gene3D" id="3.40.50.1010">
    <property type="entry name" value="5'-nuclease"/>
    <property type="match status" value="1"/>
</dbReference>
<dbReference type="Pfam" id="PF12872">
    <property type="entry name" value="OST-HTH"/>
    <property type="match status" value="2"/>
</dbReference>
<dbReference type="EMBL" id="CP144752">
    <property type="protein sequence ID" value="WVZ88465.1"/>
    <property type="molecule type" value="Genomic_DNA"/>
</dbReference>
<dbReference type="Pfam" id="PF01936">
    <property type="entry name" value="NYN"/>
    <property type="match status" value="1"/>
</dbReference>
<dbReference type="PANTHER" id="PTHR14379:SF6">
    <property type="entry name" value="EMB|CAB71880.1"/>
    <property type="match status" value="1"/>
</dbReference>
<dbReference type="PROSITE" id="PS51644">
    <property type="entry name" value="HTH_OST"/>
    <property type="match status" value="2"/>
</dbReference>
<name>A0AAQ3X7W3_PASNO</name>
<reference evidence="3 4" key="1">
    <citation type="submission" date="2024-02" db="EMBL/GenBank/DDBJ databases">
        <title>High-quality chromosome-scale genome assembly of Pensacola bahiagrass (Paspalum notatum Flugge var. saurae).</title>
        <authorList>
            <person name="Vega J.M."/>
            <person name="Podio M."/>
            <person name="Orjuela J."/>
            <person name="Siena L.A."/>
            <person name="Pessino S.C."/>
            <person name="Combes M.C."/>
            <person name="Mariac C."/>
            <person name="Albertini E."/>
            <person name="Pupilli F."/>
            <person name="Ortiz J.P.A."/>
            <person name="Leblanc O."/>
        </authorList>
    </citation>
    <scope>NUCLEOTIDE SEQUENCE [LARGE SCALE GENOMIC DNA]</scope>
    <source>
        <strain evidence="3">R1</strain>
        <tissue evidence="3">Leaf</tissue>
    </source>
</reference>
<accession>A0AAQ3X7W3</accession>
<dbReference type="InterPro" id="IPR024768">
    <property type="entry name" value="Marf1"/>
</dbReference>
<evidence type="ECO:0000259" key="2">
    <source>
        <dbReference type="PROSITE" id="PS51644"/>
    </source>
</evidence>
<proteinExistence type="predicted"/>
<dbReference type="Gene3D" id="3.30.420.610">
    <property type="entry name" value="LOTUS domain-like"/>
    <property type="match status" value="1"/>
</dbReference>
<dbReference type="GO" id="GO:0004540">
    <property type="term" value="F:RNA nuclease activity"/>
    <property type="evidence" value="ECO:0007669"/>
    <property type="project" value="InterPro"/>
</dbReference>
<dbReference type="GO" id="GO:0010468">
    <property type="term" value="P:regulation of gene expression"/>
    <property type="evidence" value="ECO:0007669"/>
    <property type="project" value="InterPro"/>
</dbReference>
<feature type="compositionally biased region" description="Low complexity" evidence="1">
    <location>
        <begin position="404"/>
        <end position="418"/>
    </location>
</feature>
<protein>
    <recommendedName>
        <fullName evidence="2">HTH OST-type domain-containing protein</fullName>
    </recommendedName>
</protein>
<feature type="region of interest" description="Disordered" evidence="1">
    <location>
        <begin position="381"/>
        <end position="462"/>
    </location>
</feature>
<feature type="compositionally biased region" description="Basic and acidic residues" evidence="1">
    <location>
        <begin position="568"/>
        <end position="581"/>
    </location>
</feature>
<gene>
    <name evidence="3" type="ORF">U9M48_034985</name>
</gene>
<organism evidence="3 4">
    <name type="scientific">Paspalum notatum var. saurae</name>
    <dbReference type="NCBI Taxonomy" id="547442"/>
    <lineage>
        <taxon>Eukaryota</taxon>
        <taxon>Viridiplantae</taxon>
        <taxon>Streptophyta</taxon>
        <taxon>Embryophyta</taxon>
        <taxon>Tracheophyta</taxon>
        <taxon>Spermatophyta</taxon>
        <taxon>Magnoliopsida</taxon>
        <taxon>Liliopsida</taxon>
        <taxon>Poales</taxon>
        <taxon>Poaceae</taxon>
        <taxon>PACMAD clade</taxon>
        <taxon>Panicoideae</taxon>
        <taxon>Andropogonodae</taxon>
        <taxon>Paspaleae</taxon>
        <taxon>Paspalinae</taxon>
        <taxon>Paspalum</taxon>
    </lineage>
</organism>
<feature type="region of interest" description="Disordered" evidence="1">
    <location>
        <begin position="540"/>
        <end position="590"/>
    </location>
</feature>
<keyword evidence="4" id="KW-1185">Reference proteome</keyword>
<feature type="compositionally biased region" description="Low complexity" evidence="1">
    <location>
        <begin position="428"/>
        <end position="439"/>
    </location>
</feature>
<sequence>MSQMLLRRVSAYSRGVRVHQVCCRRLSSSAGERRRGAAAAAAQDEEGRAVRVSVWWDFENCHIPNGVNVYRVAPRLAAALRAAGIRGPLSITAFGDVLQLARSSQEALAATGVAISHIPTSGKNSSDRSFMADLVYWIAQNPPPVHFFLISGDKDFANILHRLRMSNYNVLLACPSSATNVLCSAATIMWPWDALVRGENFSPKHFNHPPDGLHGSWYGQYKGALDDPFLVKESEEPIKVPSDSQHFSVPSDVKLCSIPPIKVSSDSQHRPVPSDTKNHSIPKYVRDAILKELRSYPKGISLSILRSKLSKDCVSLGTDFFGHKKFSSLLQSMPDIVKFMDAPYCEDEPYVIAVNKGLLQTGDGSSNILRSDLCNVRENNLTRTTHDDNKHPSLMSISDPEVNSKPQSSSQGIDSSRSFTETADEKPSTLSVSSSPLDVLSEDQKEYPVPNVNSQSVSPAKHMEVDERIAPGTSSSSGVENAVNKVGLFQRFQILLYGSNNSMSEVSQNCASTSAQVFDDPQAPLQESVVDCRQKLLRRAHKASSKSEPSDCTDGTASVNYKLPISSDNDHSEKIKRDPSIHENPGPFNKPASVFMGEAEKKNDTSETTRGFFSWASRWWTFGKSNADNSKANIHVTDEPRTDSIEEFEPSNTSTHGSGLPVANEIFTKPHMWYVLEQQLSKPIGSELILKAKTREELALGLQKLGCWPLKHLLEKDMHHLVHLLISEKKWIEETSSRPFPFRLILPHKRTCVPSNSSKSNGLSSIFSSGKPQKGKYIDNSMKRKPLTREEILSNCHKLCKELLAQYEYGFRIKMFKPRFTRKYGYELDHQKLGYPNIDSLLQNMPGARVKSSRVVLAEHENGKDGSKGNGNESNGDDLVWEELGPVSATTETAAAGIDNETCYRPPTPSDDDFSDNDSQVDQQPRRNAEQSSLLQIIDSWNCRKDDGSSKQPEDIGLMDCSRSYPSYVDSTTGKAERHTRVSRKQFSFVPESDSEEGKEKDKLVESVLGSLQKARGSKLHN</sequence>
<dbReference type="CDD" id="cd08824">
    <property type="entry name" value="LOTUS"/>
    <property type="match status" value="1"/>
</dbReference>
<dbReference type="InterPro" id="IPR041966">
    <property type="entry name" value="LOTUS-like"/>
</dbReference>
<feature type="region of interest" description="Disordered" evidence="1">
    <location>
        <begin position="860"/>
        <end position="879"/>
    </location>
</feature>
<dbReference type="PANTHER" id="PTHR14379">
    <property type="entry name" value="LIMKAIN B LKAP"/>
    <property type="match status" value="1"/>
</dbReference>
<dbReference type="AlphaFoldDB" id="A0AAQ3X7W3"/>
<dbReference type="Proteomes" id="UP001341281">
    <property type="component" value="Chromosome 08"/>
</dbReference>
<feature type="region of interest" description="Disordered" evidence="1">
    <location>
        <begin position="891"/>
        <end position="933"/>
    </location>
</feature>
<evidence type="ECO:0000256" key="1">
    <source>
        <dbReference type="SAM" id="MobiDB-lite"/>
    </source>
</evidence>
<dbReference type="InterPro" id="IPR021139">
    <property type="entry name" value="NYN"/>
</dbReference>
<dbReference type="GO" id="GO:0005777">
    <property type="term" value="C:peroxisome"/>
    <property type="evidence" value="ECO:0007669"/>
    <property type="project" value="InterPro"/>
</dbReference>
<evidence type="ECO:0000313" key="4">
    <source>
        <dbReference type="Proteomes" id="UP001341281"/>
    </source>
</evidence>
<evidence type="ECO:0000313" key="3">
    <source>
        <dbReference type="EMBL" id="WVZ88465.1"/>
    </source>
</evidence>
<dbReference type="InterPro" id="IPR025605">
    <property type="entry name" value="OST-HTH/LOTUS_dom"/>
</dbReference>
<feature type="region of interest" description="Disordered" evidence="1">
    <location>
        <begin position="640"/>
        <end position="660"/>
    </location>
</feature>
<feature type="domain" description="HTH OST-type" evidence="2">
    <location>
        <begin position="281"/>
        <end position="355"/>
    </location>
</feature>
<feature type="domain" description="HTH OST-type" evidence="2">
    <location>
        <begin position="792"/>
        <end position="871"/>
    </location>
</feature>